<evidence type="ECO:0000313" key="1">
    <source>
        <dbReference type="EMBL" id="GKV10352.1"/>
    </source>
</evidence>
<sequence length="71" mass="7757">MNFANPIAISHRQKDKLVMGGPSSRKSLLCLNLATAHFSHSQVINSMSDSTSLHLLGEFNSINTEQGDTEQ</sequence>
<reference evidence="1 2" key="1">
    <citation type="journal article" date="2021" name="Commun. Biol.">
        <title>The genome of Shorea leprosula (Dipterocarpaceae) highlights the ecological relevance of drought in aseasonal tropical rainforests.</title>
        <authorList>
            <person name="Ng K.K.S."/>
            <person name="Kobayashi M.J."/>
            <person name="Fawcett J.A."/>
            <person name="Hatakeyama M."/>
            <person name="Paape T."/>
            <person name="Ng C.H."/>
            <person name="Ang C.C."/>
            <person name="Tnah L.H."/>
            <person name="Lee C.T."/>
            <person name="Nishiyama T."/>
            <person name="Sese J."/>
            <person name="O'Brien M.J."/>
            <person name="Copetti D."/>
            <person name="Mohd Noor M.I."/>
            <person name="Ong R.C."/>
            <person name="Putra M."/>
            <person name="Sireger I.Z."/>
            <person name="Indrioko S."/>
            <person name="Kosugi Y."/>
            <person name="Izuno A."/>
            <person name="Isagi Y."/>
            <person name="Lee S.L."/>
            <person name="Shimizu K.K."/>
        </authorList>
    </citation>
    <scope>NUCLEOTIDE SEQUENCE [LARGE SCALE GENOMIC DNA]</scope>
    <source>
        <strain evidence="1">214</strain>
    </source>
</reference>
<proteinExistence type="predicted"/>
<evidence type="ECO:0000313" key="2">
    <source>
        <dbReference type="Proteomes" id="UP001054252"/>
    </source>
</evidence>
<dbReference type="EMBL" id="BPVZ01000032">
    <property type="protein sequence ID" value="GKV10352.1"/>
    <property type="molecule type" value="Genomic_DNA"/>
</dbReference>
<dbReference type="AlphaFoldDB" id="A0AAV5JFP5"/>
<dbReference type="Proteomes" id="UP001054252">
    <property type="component" value="Unassembled WGS sequence"/>
</dbReference>
<protein>
    <submittedName>
        <fullName evidence="1">Uncharacterized protein</fullName>
    </submittedName>
</protein>
<name>A0AAV5JFP5_9ROSI</name>
<gene>
    <name evidence="1" type="ORF">SLEP1_g21729</name>
</gene>
<comment type="caution">
    <text evidence="1">The sequence shown here is derived from an EMBL/GenBank/DDBJ whole genome shotgun (WGS) entry which is preliminary data.</text>
</comment>
<keyword evidence="2" id="KW-1185">Reference proteome</keyword>
<organism evidence="1 2">
    <name type="scientific">Rubroshorea leprosula</name>
    <dbReference type="NCBI Taxonomy" id="152421"/>
    <lineage>
        <taxon>Eukaryota</taxon>
        <taxon>Viridiplantae</taxon>
        <taxon>Streptophyta</taxon>
        <taxon>Embryophyta</taxon>
        <taxon>Tracheophyta</taxon>
        <taxon>Spermatophyta</taxon>
        <taxon>Magnoliopsida</taxon>
        <taxon>eudicotyledons</taxon>
        <taxon>Gunneridae</taxon>
        <taxon>Pentapetalae</taxon>
        <taxon>rosids</taxon>
        <taxon>malvids</taxon>
        <taxon>Malvales</taxon>
        <taxon>Dipterocarpaceae</taxon>
        <taxon>Rubroshorea</taxon>
    </lineage>
</organism>
<accession>A0AAV5JFP5</accession>